<keyword evidence="5" id="KW-1185">Reference proteome</keyword>
<dbReference type="GO" id="GO:0003676">
    <property type="term" value="F:nucleic acid binding"/>
    <property type="evidence" value="ECO:0007669"/>
    <property type="project" value="InterPro"/>
</dbReference>
<feature type="region of interest" description="Disordered" evidence="2">
    <location>
        <begin position="321"/>
        <end position="344"/>
    </location>
</feature>
<dbReference type="OrthoDB" id="2795836at2759"/>
<evidence type="ECO:0000313" key="4">
    <source>
        <dbReference type="EMBL" id="ORZ28066.1"/>
    </source>
</evidence>
<keyword evidence="1" id="KW-0863">Zinc-finger</keyword>
<feature type="compositionally biased region" description="Pro residues" evidence="2">
    <location>
        <begin position="826"/>
        <end position="844"/>
    </location>
</feature>
<dbReference type="InterPro" id="IPR001878">
    <property type="entry name" value="Znf_CCHC"/>
</dbReference>
<feature type="region of interest" description="Disordered" evidence="2">
    <location>
        <begin position="826"/>
        <end position="869"/>
    </location>
</feature>
<dbReference type="STRING" id="765915.A0A1Y2H0M3"/>
<dbReference type="Proteomes" id="UP000193411">
    <property type="component" value="Unassembled WGS sequence"/>
</dbReference>
<evidence type="ECO:0000259" key="3">
    <source>
        <dbReference type="PROSITE" id="PS50158"/>
    </source>
</evidence>
<dbReference type="AlphaFoldDB" id="A0A1Y2H0M3"/>
<dbReference type="SUPFAM" id="SSF57756">
    <property type="entry name" value="Retrovirus zinc finger-like domains"/>
    <property type="match status" value="1"/>
</dbReference>
<organism evidence="4 5">
    <name type="scientific">Catenaria anguillulae PL171</name>
    <dbReference type="NCBI Taxonomy" id="765915"/>
    <lineage>
        <taxon>Eukaryota</taxon>
        <taxon>Fungi</taxon>
        <taxon>Fungi incertae sedis</taxon>
        <taxon>Blastocladiomycota</taxon>
        <taxon>Blastocladiomycetes</taxon>
        <taxon>Blastocladiales</taxon>
        <taxon>Catenariaceae</taxon>
        <taxon>Catenaria</taxon>
    </lineage>
</organism>
<feature type="region of interest" description="Disordered" evidence="2">
    <location>
        <begin position="473"/>
        <end position="555"/>
    </location>
</feature>
<feature type="compositionally biased region" description="Basic residues" evidence="2">
    <location>
        <begin position="484"/>
        <end position="498"/>
    </location>
</feature>
<dbReference type="SMART" id="SM00343">
    <property type="entry name" value="ZnF_C2HC"/>
    <property type="match status" value="1"/>
</dbReference>
<keyword evidence="1" id="KW-0479">Metal-binding</keyword>
<keyword evidence="1" id="KW-0862">Zinc</keyword>
<dbReference type="InterPro" id="IPR021109">
    <property type="entry name" value="Peptidase_aspartic_dom_sf"/>
</dbReference>
<dbReference type="Pfam" id="PF13650">
    <property type="entry name" value="Asp_protease_2"/>
    <property type="match status" value="1"/>
</dbReference>
<name>A0A1Y2H0M3_9FUNG</name>
<accession>A0A1Y2H0M3</accession>
<dbReference type="GO" id="GO:0008270">
    <property type="term" value="F:zinc ion binding"/>
    <property type="evidence" value="ECO:0007669"/>
    <property type="project" value="UniProtKB-KW"/>
</dbReference>
<dbReference type="InterPro" id="IPR036875">
    <property type="entry name" value="Znf_CCHC_sf"/>
</dbReference>
<dbReference type="SUPFAM" id="SSF50630">
    <property type="entry name" value="Acid proteases"/>
    <property type="match status" value="1"/>
</dbReference>
<proteinExistence type="predicted"/>
<protein>
    <recommendedName>
        <fullName evidence="3">CCHC-type domain-containing protein</fullName>
    </recommendedName>
</protein>
<reference evidence="4 5" key="1">
    <citation type="submission" date="2016-07" db="EMBL/GenBank/DDBJ databases">
        <title>Pervasive Adenine N6-methylation of Active Genes in Fungi.</title>
        <authorList>
            <consortium name="DOE Joint Genome Institute"/>
            <person name="Mondo S.J."/>
            <person name="Dannebaum R.O."/>
            <person name="Kuo R.C."/>
            <person name="Labutti K."/>
            <person name="Haridas S."/>
            <person name="Kuo A."/>
            <person name="Salamov A."/>
            <person name="Ahrendt S.R."/>
            <person name="Lipzen A."/>
            <person name="Sullivan W."/>
            <person name="Andreopoulos W.B."/>
            <person name="Clum A."/>
            <person name="Lindquist E."/>
            <person name="Daum C."/>
            <person name="Ramamoorthy G.K."/>
            <person name="Gryganskyi A."/>
            <person name="Culley D."/>
            <person name="Magnuson J.K."/>
            <person name="James T.Y."/>
            <person name="O'Malley M.A."/>
            <person name="Stajich J.E."/>
            <person name="Spatafora J.W."/>
            <person name="Visel A."/>
            <person name="Grigoriev I.V."/>
        </authorList>
    </citation>
    <scope>NUCLEOTIDE SEQUENCE [LARGE SCALE GENOMIC DNA]</scope>
    <source>
        <strain evidence="4 5">PL171</strain>
    </source>
</reference>
<dbReference type="CDD" id="cd00303">
    <property type="entry name" value="retropepsin_like"/>
    <property type="match status" value="1"/>
</dbReference>
<dbReference type="Gene3D" id="2.40.70.10">
    <property type="entry name" value="Acid Proteases"/>
    <property type="match status" value="1"/>
</dbReference>
<evidence type="ECO:0000256" key="1">
    <source>
        <dbReference type="PROSITE-ProRule" id="PRU00047"/>
    </source>
</evidence>
<dbReference type="Gene3D" id="4.10.60.10">
    <property type="entry name" value="Zinc finger, CCHC-type"/>
    <property type="match status" value="1"/>
</dbReference>
<feature type="compositionally biased region" description="Low complexity" evidence="2">
    <location>
        <begin position="845"/>
        <end position="862"/>
    </location>
</feature>
<dbReference type="PROSITE" id="PS50158">
    <property type="entry name" value="ZF_CCHC"/>
    <property type="match status" value="1"/>
</dbReference>
<evidence type="ECO:0000256" key="2">
    <source>
        <dbReference type="SAM" id="MobiDB-lite"/>
    </source>
</evidence>
<gene>
    <name evidence="4" type="ORF">BCR44DRAFT_67167</name>
</gene>
<evidence type="ECO:0000313" key="5">
    <source>
        <dbReference type="Proteomes" id="UP000193411"/>
    </source>
</evidence>
<sequence length="1138" mass="124487">MKPNKAVSPAAPHASQPTLRVHTRGLAARISPASHAAPSPLSSIAAEASSSSAFIAATRAVDATALSNLTGFDTITQRYQKGTTLYEATKIFDRQEFPQITAADVLGKVVLEKKEVQKVDLSLMRRLPKFAPMDEDPRRFLVRFVRSATELALARVDSVWVRAFYECMDPDEADQLQNHYTFANLVSEFDSTFRPSHDPEARLRACAVPLLANIDEYSSKKFSQHVRVACDRFIDAVDEHWESERDSKRFSIRAGDILLSKFPVSVQADLKAEIRAGVAGLEGLGRNHSIPVVYVVQALKHFLPMPNYWVCSTPVTPVPDLPPRSTTLTTQAPPAAQAAPAPPVPRAPSYAVPVTQADYFDQVEALAVQTGKGCFYCGKTGHRFRDCPTMQSDLDEGIVRWGIVGDGKGRQRLMACHGDRQVLVTKDYPMRKVAYAAAKKAGLTPSQPLDVALALWEPELCLADFVGAGPSRARAARQGDDRHSHGHWQRGQRCRSRSHSREHASRAQRRESRTHSRDRASRGRDPRRINLQLQESTRRTVRSRSRSESPTNTRNLPIIRFVADDHEARLSGAQRHQLNDAIAKEVPQIQTLVRRALTSLSSGAPLPRRVNAANGWVALSPGGRRQQLGEWTWEKKWENGLIIREEVARDLDALTAEFTSRLKEIAAYNYECQEKAAERKGRFADVSCVEFVSGAENDGVMSMESRPLKRVRGDDDMDPYKGPAEFVVPSQQQQSLPMPAPQLALEPPLAKSPTKRQLMARAINRVTDEAARMLAAQVLNAPVRGDDGFTFGHLLRFAPIRSAINRQLGLRGGRNPTIAQYGVVPPPAQPAPMTMPSPPPPAPVAPTTTSPPTLSAPATMSAGSPPPQVPHVGAQRTLRELLADPSPRGEDVDMFVDSLEVAVEVDGLVEQMIRELEKDPALCVAFAQRVPSCRALVERLLELEPDGEGLGDEDEDPSAFLVAAVERLRYRATTVRLPVTIARSNVPMLLDSGAMVSLLDASVADELGLDVVPSPEGKEHVRVANGAAAELVGVWQGEVTILGETRVAHFYVMHGLTRHALLGMPAIVDFKLAQIPEGESMVVRGRNGEATFPLVSTMGPAVRGIAPELLEVESWEVAGAHGGGGLREMVEEDEAASN</sequence>
<comment type="caution">
    <text evidence="4">The sequence shown here is derived from an EMBL/GenBank/DDBJ whole genome shotgun (WGS) entry which is preliminary data.</text>
</comment>
<feature type="compositionally biased region" description="Basic and acidic residues" evidence="2">
    <location>
        <begin position="499"/>
        <end position="528"/>
    </location>
</feature>
<dbReference type="EMBL" id="MCFL01000365">
    <property type="protein sequence ID" value="ORZ28066.1"/>
    <property type="molecule type" value="Genomic_DNA"/>
</dbReference>
<feature type="domain" description="CCHC-type" evidence="3">
    <location>
        <begin position="374"/>
        <end position="388"/>
    </location>
</feature>